<dbReference type="Pfam" id="PF13960">
    <property type="entry name" value="DUF4218"/>
    <property type="match status" value="1"/>
</dbReference>
<dbReference type="InterPro" id="IPR004242">
    <property type="entry name" value="Transposase_21"/>
</dbReference>
<dbReference type="AlphaFoldDB" id="A0A3Q7XTP8"/>
<feature type="compositionally biased region" description="Acidic residues" evidence="1">
    <location>
        <begin position="1119"/>
        <end position="1133"/>
    </location>
</feature>
<sequence>MDKSWISYNPNNSLNKEKYIRGVTNFLDFAFAKSNDGKILCPCTNCVNCKWRSRVDIYEHLIHFGFLKGYVTWVFHGEQVSSSSSQSVSQVDGEFDHDIDTLIHDAFGIHPTNESDGANLNVEDENPKAFIDETNTQQFEDDSNLDKFYQLLNEAEQNLYPGCKKFTKLSFIVHLYHLKCLNGWTDKSFSMLLELLRDALPEENTLPKSFYDTKKIICGLGLSYEKIHACPNDCILYWRDSANAQICSKCGMSRWKLNSNDNEGRKKVPAKVLRWFPLKPRLQRLFLSSKIASSMTWHKDGRTKDGLMRHPADSFAWKYFDSQHPDFSCDPRNVRLGLASDGFNPFKTMSISHSTWPIVLIPYNLPPWMCMKQPNFILSLLIPGPKGPGNKLDIYMQPLVEELKELWEIGVKTFDACKKESFQMRAAIMWTINDFPAYANLSGWSTKGRYACPCCGLKTASHWLRYSRKFCYMCDRRWLEPTSKWRYNRGEFDGTQEFRAPPELPNGASVLRQLEDHGIGNGSPWKKKSILFTLPYWQHNVLRHNLDVMHIEKNVCDNIIGTLLHLDGKSKDNDKARYDLVDMNIRSQLHPTMHPSKGKKYLPRACYQMTSNEKEIFLEVLKNLKTSDEYFSNISRCVQVKQHKIFGLKSYDCHLLMQEFLPIAIQGFLPDKVSLAICDLCHFFKELCGKVLNEHNLEHLENRIAKTLCQLEKIFPPSFFTIMVHLLIHLAYEAKVAGPVHYRWMYPIERFLFTLKSFVRNRAHPEGSIAEGYLAHECLIFCSRYLSSVETYFNRPSRNDDSDFVENTNLLNPRGRPLGRKSKVGFNVKKRKRASRISLDKKTLLQAHRYVLFNSHNVDPFQKEHIDLIRRQNRRLSSYEVDKIHGRSFSDWFRERVSRLEEQGSALVTEDIKWLARGPLEIVRKYSGYIINGVRFHTKKRERGLKTQNSGIVVTVKTKSYASSRDKHPKEGQINYYGALTDIIQLDYSGKYKALLFKCDWVDINKGCRIDNLGMTLVNFNYLQHTGNDVCDDPFILASQAKKIFYVENRTQNDWFVVVHAKVRDVYDLGDELSNDVDQVNEQVLQDINDNDLIRPEVDDNHDIMEVTTSMESILQNDEGGDDTEDESEGDFF</sequence>
<dbReference type="PANTHER" id="PTHR48258:SF15">
    <property type="entry name" value="OS02G0543900 PROTEIN"/>
    <property type="match status" value="1"/>
</dbReference>
<dbReference type="Pfam" id="PF02992">
    <property type="entry name" value="Transposase_21"/>
    <property type="match status" value="1"/>
</dbReference>
<dbReference type="Pfam" id="PF13963">
    <property type="entry name" value="Transpos_assoc"/>
    <property type="match status" value="1"/>
</dbReference>
<proteinExistence type="predicted"/>
<dbReference type="GeneID" id="105852415"/>
<gene>
    <name evidence="6 7" type="primary">LOC105852415</name>
</gene>
<evidence type="ECO:0000313" key="6">
    <source>
        <dbReference type="RefSeq" id="XP_027191408.1"/>
    </source>
</evidence>
<feature type="domain" description="Transposase-associated" evidence="4">
    <location>
        <begin position="3"/>
        <end position="78"/>
    </location>
</feature>
<evidence type="ECO:0000313" key="5">
    <source>
        <dbReference type="Proteomes" id="UP000087171"/>
    </source>
</evidence>
<evidence type="ECO:0000259" key="3">
    <source>
        <dbReference type="Pfam" id="PF13960"/>
    </source>
</evidence>
<feature type="domain" description="DUF4218" evidence="3">
    <location>
        <begin position="687"/>
        <end position="799"/>
    </location>
</feature>
<dbReference type="InterPro" id="IPR029480">
    <property type="entry name" value="Transpos_assoc"/>
</dbReference>
<protein>
    <submittedName>
        <fullName evidence="6 7">Uncharacterized protein LOC105852415</fullName>
    </submittedName>
</protein>
<evidence type="ECO:0000259" key="2">
    <source>
        <dbReference type="Pfam" id="PF13952"/>
    </source>
</evidence>
<feature type="region of interest" description="Disordered" evidence="1">
    <location>
        <begin position="1114"/>
        <end position="1133"/>
    </location>
</feature>
<dbReference type="RefSeq" id="XP_027191408.1">
    <property type="nucleotide sequence ID" value="XM_027335607.1"/>
</dbReference>
<feature type="domain" description="DUF4216" evidence="2">
    <location>
        <begin position="984"/>
        <end position="1058"/>
    </location>
</feature>
<name>A0A3Q7XTP8_CICAR</name>
<reference evidence="5" key="1">
    <citation type="journal article" date="2013" name="Nat. Biotechnol.">
        <title>Draft genome sequence of chickpea (Cicer arietinum) provides a resource for trait improvement.</title>
        <authorList>
            <person name="Varshney R.K."/>
            <person name="Song C."/>
            <person name="Saxena R.K."/>
            <person name="Azam S."/>
            <person name="Yu S."/>
            <person name="Sharpe A.G."/>
            <person name="Cannon S."/>
            <person name="Baek J."/>
            <person name="Rosen B.D."/>
            <person name="Tar'an B."/>
            <person name="Millan T."/>
            <person name="Zhang X."/>
            <person name="Ramsay L.D."/>
            <person name="Iwata A."/>
            <person name="Wang Y."/>
            <person name="Nelson W."/>
            <person name="Farmer A.D."/>
            <person name="Gaur P.M."/>
            <person name="Soderlund C."/>
            <person name="Penmetsa R.V."/>
            <person name="Xu C."/>
            <person name="Bharti A.K."/>
            <person name="He W."/>
            <person name="Winter P."/>
            <person name="Zhao S."/>
            <person name="Hane J.K."/>
            <person name="Carrasquilla-Garcia N."/>
            <person name="Condie J.A."/>
            <person name="Upadhyaya H.D."/>
            <person name="Luo M.C."/>
            <person name="Thudi M."/>
            <person name="Gowda C.L."/>
            <person name="Singh N.P."/>
            <person name="Lichtenzveig J."/>
            <person name="Gali K.K."/>
            <person name="Rubio J."/>
            <person name="Nadarajan N."/>
            <person name="Dolezel J."/>
            <person name="Bansal K.C."/>
            <person name="Xu X."/>
            <person name="Edwards D."/>
            <person name="Zhang G."/>
            <person name="Kahl G."/>
            <person name="Gil J."/>
            <person name="Singh K.B."/>
            <person name="Datta S.K."/>
            <person name="Jackson S.A."/>
            <person name="Wang J."/>
            <person name="Cook D.R."/>
        </authorList>
    </citation>
    <scope>NUCLEOTIDE SEQUENCE [LARGE SCALE GENOMIC DNA]</scope>
    <source>
        <strain evidence="5">cv. CDC Frontier</strain>
    </source>
</reference>
<dbReference type="PaxDb" id="3827-XP_004506924.1"/>
<dbReference type="InterPro" id="IPR025312">
    <property type="entry name" value="DUF4216"/>
</dbReference>
<dbReference type="InterPro" id="IPR025452">
    <property type="entry name" value="DUF4218"/>
</dbReference>
<organism evidence="5 6">
    <name type="scientific">Cicer arietinum</name>
    <name type="common">Chickpea</name>
    <name type="synonym">Garbanzo</name>
    <dbReference type="NCBI Taxonomy" id="3827"/>
    <lineage>
        <taxon>Eukaryota</taxon>
        <taxon>Viridiplantae</taxon>
        <taxon>Streptophyta</taxon>
        <taxon>Embryophyta</taxon>
        <taxon>Tracheophyta</taxon>
        <taxon>Spermatophyta</taxon>
        <taxon>Magnoliopsida</taxon>
        <taxon>eudicotyledons</taxon>
        <taxon>Gunneridae</taxon>
        <taxon>Pentapetalae</taxon>
        <taxon>rosids</taxon>
        <taxon>fabids</taxon>
        <taxon>Fabales</taxon>
        <taxon>Fabaceae</taxon>
        <taxon>Papilionoideae</taxon>
        <taxon>50 kb inversion clade</taxon>
        <taxon>NPAAA clade</taxon>
        <taxon>Hologalegina</taxon>
        <taxon>IRL clade</taxon>
        <taxon>Cicereae</taxon>
        <taxon>Cicer</taxon>
    </lineage>
</organism>
<dbReference type="OrthoDB" id="1378797at2759"/>
<dbReference type="Proteomes" id="UP000087171">
    <property type="component" value="Chromosome Ca6"/>
</dbReference>
<reference evidence="6 7" key="2">
    <citation type="submission" date="2025-04" db="UniProtKB">
        <authorList>
            <consortium name="RefSeq"/>
        </authorList>
    </citation>
    <scope>IDENTIFICATION</scope>
    <source>
        <tissue evidence="6 7">Etiolated seedlings</tissue>
    </source>
</reference>
<evidence type="ECO:0000256" key="1">
    <source>
        <dbReference type="SAM" id="MobiDB-lite"/>
    </source>
</evidence>
<dbReference type="RefSeq" id="XP_027191409.1">
    <property type="nucleotide sequence ID" value="XM_027335608.1"/>
</dbReference>
<evidence type="ECO:0000313" key="7">
    <source>
        <dbReference type="RefSeq" id="XP_027191409.1"/>
    </source>
</evidence>
<dbReference type="RefSeq" id="XP_073226016.1">
    <property type="nucleotide sequence ID" value="XM_073369915.1"/>
</dbReference>
<dbReference type="PANTHER" id="PTHR48258">
    <property type="entry name" value="DUF4218 DOMAIN-CONTAINING PROTEIN-RELATED"/>
    <property type="match status" value="1"/>
</dbReference>
<dbReference type="Pfam" id="PF13952">
    <property type="entry name" value="DUF4216"/>
    <property type="match status" value="1"/>
</dbReference>
<dbReference type="RefSeq" id="XP_073226015.1">
    <property type="nucleotide sequence ID" value="XM_073369914.1"/>
</dbReference>
<accession>A0A3Q7XTP8</accession>
<evidence type="ECO:0000259" key="4">
    <source>
        <dbReference type="Pfam" id="PF13963"/>
    </source>
</evidence>
<dbReference type="KEGG" id="cam:105852415"/>
<keyword evidence="5" id="KW-1185">Reference proteome</keyword>